<dbReference type="AlphaFoldDB" id="A0A0D3ISZ5"/>
<evidence type="ECO:0008006" key="3">
    <source>
        <dbReference type="Google" id="ProtNLM"/>
    </source>
</evidence>
<proteinExistence type="predicted"/>
<evidence type="ECO:0000313" key="2">
    <source>
        <dbReference type="Proteomes" id="UP000013827"/>
    </source>
</evidence>
<dbReference type="HOGENOM" id="CLU_3093858_0_0_1"/>
<evidence type="ECO:0000313" key="1">
    <source>
        <dbReference type="EnsemblProtists" id="EOD14380"/>
    </source>
</evidence>
<dbReference type="KEGG" id="ehx:EMIHUDRAFT_356628"/>
<name>A0A0D3ISZ5_EMIH1</name>
<dbReference type="Proteomes" id="UP000013827">
    <property type="component" value="Unassembled WGS sequence"/>
</dbReference>
<dbReference type="EnsemblProtists" id="EOD14380">
    <property type="protein sequence ID" value="EOD14380"/>
    <property type="gene ID" value="EMIHUDRAFT_356628"/>
</dbReference>
<reference evidence="2" key="1">
    <citation type="journal article" date="2013" name="Nature">
        <title>Pan genome of the phytoplankton Emiliania underpins its global distribution.</title>
        <authorList>
            <person name="Read B.A."/>
            <person name="Kegel J."/>
            <person name="Klute M.J."/>
            <person name="Kuo A."/>
            <person name="Lefebvre S.C."/>
            <person name="Maumus F."/>
            <person name="Mayer C."/>
            <person name="Miller J."/>
            <person name="Monier A."/>
            <person name="Salamov A."/>
            <person name="Young J."/>
            <person name="Aguilar M."/>
            <person name="Claverie J.M."/>
            <person name="Frickenhaus S."/>
            <person name="Gonzalez K."/>
            <person name="Herman E.K."/>
            <person name="Lin Y.C."/>
            <person name="Napier J."/>
            <person name="Ogata H."/>
            <person name="Sarno A.F."/>
            <person name="Shmutz J."/>
            <person name="Schroeder D."/>
            <person name="de Vargas C."/>
            <person name="Verret F."/>
            <person name="von Dassow P."/>
            <person name="Valentin K."/>
            <person name="Van de Peer Y."/>
            <person name="Wheeler G."/>
            <person name="Dacks J.B."/>
            <person name="Delwiche C.F."/>
            <person name="Dyhrman S.T."/>
            <person name="Glockner G."/>
            <person name="John U."/>
            <person name="Richards T."/>
            <person name="Worden A.Z."/>
            <person name="Zhang X."/>
            <person name="Grigoriev I.V."/>
            <person name="Allen A.E."/>
            <person name="Bidle K."/>
            <person name="Borodovsky M."/>
            <person name="Bowler C."/>
            <person name="Brownlee C."/>
            <person name="Cock J.M."/>
            <person name="Elias M."/>
            <person name="Gladyshev V.N."/>
            <person name="Groth M."/>
            <person name="Guda C."/>
            <person name="Hadaegh A."/>
            <person name="Iglesias-Rodriguez M.D."/>
            <person name="Jenkins J."/>
            <person name="Jones B.M."/>
            <person name="Lawson T."/>
            <person name="Leese F."/>
            <person name="Lindquist E."/>
            <person name="Lobanov A."/>
            <person name="Lomsadze A."/>
            <person name="Malik S.B."/>
            <person name="Marsh M.E."/>
            <person name="Mackinder L."/>
            <person name="Mock T."/>
            <person name="Mueller-Roeber B."/>
            <person name="Pagarete A."/>
            <person name="Parker M."/>
            <person name="Probert I."/>
            <person name="Quesneville H."/>
            <person name="Raines C."/>
            <person name="Rensing S.A."/>
            <person name="Riano-Pachon D.M."/>
            <person name="Richier S."/>
            <person name="Rokitta S."/>
            <person name="Shiraiwa Y."/>
            <person name="Soanes D.M."/>
            <person name="van der Giezen M."/>
            <person name="Wahlund T.M."/>
            <person name="Williams B."/>
            <person name="Wilson W."/>
            <person name="Wolfe G."/>
            <person name="Wurch L.L."/>
        </authorList>
    </citation>
    <scope>NUCLEOTIDE SEQUENCE</scope>
</reference>
<dbReference type="PaxDb" id="2903-EOD14380"/>
<keyword evidence="2" id="KW-1185">Reference proteome</keyword>
<protein>
    <recommendedName>
        <fullName evidence="3">NodB homology domain-containing protein</fullName>
    </recommendedName>
</protein>
<organism evidence="1 2">
    <name type="scientific">Emiliania huxleyi (strain CCMP1516)</name>
    <dbReference type="NCBI Taxonomy" id="280463"/>
    <lineage>
        <taxon>Eukaryota</taxon>
        <taxon>Haptista</taxon>
        <taxon>Haptophyta</taxon>
        <taxon>Prymnesiophyceae</taxon>
        <taxon>Isochrysidales</taxon>
        <taxon>Noelaerhabdaceae</taxon>
        <taxon>Emiliania</taxon>
    </lineage>
</organism>
<sequence>ALLGLIDEVFFEYHFKVRPEFGWGNRMNATVNDALRLMQRLREKGVRAHFWI</sequence>
<dbReference type="RefSeq" id="XP_005766809.1">
    <property type="nucleotide sequence ID" value="XM_005766752.1"/>
</dbReference>
<accession>A0A0D3ISZ5</accession>
<reference evidence="1" key="2">
    <citation type="submission" date="2024-10" db="UniProtKB">
        <authorList>
            <consortium name="EnsemblProtists"/>
        </authorList>
    </citation>
    <scope>IDENTIFICATION</scope>
</reference>
<dbReference type="GeneID" id="17260490"/>